<feature type="transmembrane region" description="Helical" evidence="1">
    <location>
        <begin position="368"/>
        <end position="389"/>
    </location>
</feature>
<reference evidence="2 3" key="1">
    <citation type="submission" date="2017-08" db="EMBL/GenBank/DDBJ databases">
        <title>Lysobacter sylvestris genome.</title>
        <authorList>
            <person name="Zhang D.-C."/>
            <person name="Albuquerque L."/>
            <person name="Franca L."/>
            <person name="Froufe H.J.C."/>
            <person name="Barroso C."/>
            <person name="Egas C."/>
            <person name="Da Costa M."/>
            <person name="Margesin R."/>
        </authorList>
    </citation>
    <scope>NUCLEOTIDE SEQUENCE [LARGE SCALE GENOMIC DNA]</scope>
    <source>
        <strain evidence="2 3">AM20-91</strain>
    </source>
</reference>
<dbReference type="Pfam" id="PF12412">
    <property type="entry name" value="DUF3667"/>
    <property type="match status" value="1"/>
</dbReference>
<feature type="transmembrane region" description="Helical" evidence="1">
    <location>
        <begin position="94"/>
        <end position="116"/>
    </location>
</feature>
<keyword evidence="1" id="KW-1133">Transmembrane helix</keyword>
<dbReference type="EMBL" id="NPZB01000001">
    <property type="protein sequence ID" value="PNS08533.1"/>
    <property type="molecule type" value="Genomic_DNA"/>
</dbReference>
<proteinExistence type="predicted"/>
<dbReference type="OrthoDB" id="9111327at2"/>
<feature type="transmembrane region" description="Helical" evidence="1">
    <location>
        <begin position="325"/>
        <end position="348"/>
    </location>
</feature>
<protein>
    <recommendedName>
        <fullName evidence="4">DUF3667 domain-containing protein</fullName>
    </recommendedName>
</protein>
<keyword evidence="3" id="KW-1185">Reference proteome</keyword>
<feature type="transmembrane region" description="Helical" evidence="1">
    <location>
        <begin position="298"/>
        <end position="318"/>
    </location>
</feature>
<dbReference type="AlphaFoldDB" id="A0A2K1Q0H6"/>
<evidence type="ECO:0008006" key="4">
    <source>
        <dbReference type="Google" id="ProtNLM"/>
    </source>
</evidence>
<keyword evidence="1" id="KW-0812">Transmembrane</keyword>
<dbReference type="RefSeq" id="WP_103073705.1">
    <property type="nucleotide sequence ID" value="NZ_NPZB01000001.1"/>
</dbReference>
<name>A0A2K1Q0H6_9GAMM</name>
<comment type="caution">
    <text evidence="2">The sequence shown here is derived from an EMBL/GenBank/DDBJ whole genome shotgun (WGS) entry which is preliminary data.</text>
</comment>
<gene>
    <name evidence="2" type="ORF">Lysil_0162</name>
</gene>
<dbReference type="Proteomes" id="UP000236220">
    <property type="component" value="Unassembled WGS sequence"/>
</dbReference>
<feature type="transmembrane region" description="Helical" evidence="1">
    <location>
        <begin position="261"/>
        <end position="286"/>
    </location>
</feature>
<evidence type="ECO:0000256" key="1">
    <source>
        <dbReference type="SAM" id="Phobius"/>
    </source>
</evidence>
<organism evidence="2 3">
    <name type="scientific">Solilutibacter silvestris</name>
    <dbReference type="NCBI Taxonomy" id="1645665"/>
    <lineage>
        <taxon>Bacteria</taxon>
        <taxon>Pseudomonadati</taxon>
        <taxon>Pseudomonadota</taxon>
        <taxon>Gammaproteobacteria</taxon>
        <taxon>Lysobacterales</taxon>
        <taxon>Lysobacteraceae</taxon>
        <taxon>Solilutibacter</taxon>
    </lineage>
</organism>
<dbReference type="InterPro" id="IPR022134">
    <property type="entry name" value="DUF3667"/>
</dbReference>
<accession>A0A2K1Q0H6</accession>
<sequence>MTKPLDPIEPITATMSHDGPHPDNCENCKTTLQGSYCHVCGQHGHNPLKSFRHALEDVFESFWHVDGRIFRTLRDLLLPWRVINNYLAGQRVRYIPPLRIFVILSLVTFFVAHFAIHSETGAVRFNGQDTDSIAAATTVEDVQRLRDKALAGIDKGAADKDNPAFVAGVMAAARDAVQAQANARIHDLEDAKAKGLPVPPPTTIVVDVPESHSDNSGDWNVTTKPVQVSWLPGFANNALNAAVQRGAKNAKRFARDRSALFQAWVGSIPTALFFMVPVFALLLRILYLFTPWTYLEHLVVALYSHAFLLLGSLLCFLLSLTLRAVLTAGAVNTMITLVILAMMTILLWTQKRVYQQGWMLTLVKYFTIGSIYWFLLGFGALFALLLVFLK</sequence>
<evidence type="ECO:0000313" key="3">
    <source>
        <dbReference type="Proteomes" id="UP000236220"/>
    </source>
</evidence>
<evidence type="ECO:0000313" key="2">
    <source>
        <dbReference type="EMBL" id="PNS08533.1"/>
    </source>
</evidence>
<keyword evidence="1" id="KW-0472">Membrane</keyword>